<gene>
    <name evidence="6" type="ORF">bsdE14_41800</name>
</gene>
<evidence type="ECO:0000256" key="1">
    <source>
        <dbReference type="ARBA" id="ARBA00001933"/>
    </source>
</evidence>
<dbReference type="PROSITE" id="PS00105">
    <property type="entry name" value="AA_TRANSFER_CLASS_1"/>
    <property type="match status" value="1"/>
</dbReference>
<dbReference type="InterPro" id="IPR015422">
    <property type="entry name" value="PyrdxlP-dep_Trfase_small"/>
</dbReference>
<dbReference type="Gene3D" id="3.90.1150.10">
    <property type="entry name" value="Aspartate Aminotransferase, domain 1"/>
    <property type="match status" value="1"/>
</dbReference>
<proteinExistence type="inferred from homology"/>
<keyword evidence="3 4" id="KW-0808">Transferase</keyword>
<reference evidence="6 7" key="1">
    <citation type="journal article" date="2024" name="Int. J. Syst. Evol. Microbiol.">
        <title>Clostridium omnivorum sp. nov., isolated from anoxic soil under the treatment of reductive soil disinfestation.</title>
        <authorList>
            <person name="Ueki A."/>
            <person name="Tonouchi A."/>
            <person name="Kaku N."/>
            <person name="Honma S."/>
            <person name="Ueki K."/>
        </authorList>
    </citation>
    <scope>NUCLEOTIDE SEQUENCE [LARGE SCALE GENOMIC DNA]</scope>
    <source>
        <strain evidence="6 7">E14</strain>
    </source>
</reference>
<dbReference type="CDD" id="cd00609">
    <property type="entry name" value="AAT_like"/>
    <property type="match status" value="1"/>
</dbReference>
<keyword evidence="7" id="KW-1185">Reference proteome</keyword>
<evidence type="ECO:0000256" key="3">
    <source>
        <dbReference type="ARBA" id="ARBA00022679"/>
    </source>
</evidence>
<dbReference type="InterPro" id="IPR004839">
    <property type="entry name" value="Aminotransferase_I/II_large"/>
</dbReference>
<evidence type="ECO:0000256" key="4">
    <source>
        <dbReference type="RuleBase" id="RU000481"/>
    </source>
</evidence>
<feature type="domain" description="Aminotransferase class I/classII large" evidence="5">
    <location>
        <begin position="31"/>
        <end position="372"/>
    </location>
</feature>
<dbReference type="SUPFAM" id="SSF53383">
    <property type="entry name" value="PLP-dependent transferases"/>
    <property type="match status" value="1"/>
</dbReference>
<organism evidence="6 7">
    <name type="scientific">Clostridium omnivorum</name>
    <dbReference type="NCBI Taxonomy" id="1604902"/>
    <lineage>
        <taxon>Bacteria</taxon>
        <taxon>Bacillati</taxon>
        <taxon>Bacillota</taxon>
        <taxon>Clostridia</taxon>
        <taxon>Eubacteriales</taxon>
        <taxon>Clostridiaceae</taxon>
        <taxon>Clostridium</taxon>
    </lineage>
</organism>
<comment type="caution">
    <text evidence="6">The sequence shown here is derived from an EMBL/GenBank/DDBJ whole genome shotgun (WGS) entry which is preliminary data.</text>
</comment>
<dbReference type="PANTHER" id="PTHR42832:SF3">
    <property type="entry name" value="L-GLUTAMINE--4-(METHYLSULFANYL)-2-OXOBUTANOATE AMINOTRANSFERASE"/>
    <property type="match status" value="1"/>
</dbReference>
<dbReference type="InterPro" id="IPR050881">
    <property type="entry name" value="LL-DAP_aminotransferase"/>
</dbReference>
<dbReference type="InterPro" id="IPR004838">
    <property type="entry name" value="NHTrfase_class1_PyrdxlP-BS"/>
</dbReference>
<dbReference type="InterPro" id="IPR015421">
    <property type="entry name" value="PyrdxlP-dep_Trfase_major"/>
</dbReference>
<dbReference type="InterPro" id="IPR015424">
    <property type="entry name" value="PyrdxlP-dep_Trfase"/>
</dbReference>
<sequence length="383" mass="43591">MKYNSRISSIAEYHFRKLDYIKNIFQEQGIKITDLSIGDPDLQVDKSILEALVADFSNSGFNNYPPYEGMRDLKEAVIKYYRDRFLVDINYDEVIILIGSKEGLNNIIPASCGIGDYAIIPSPAYPVYETCCKLWGVNTYKIELKEKDMYLPNLNSIPSKILDKSNLMIINYPNNPTGAVGNADFFKEIVEFAYENNILVCNDGAYNEILDVDVKPISILQFDTEKKCIEIGSFSKIYNMTGFRIGYAVGNSRAISALLKVKSNVDSGQFKPIQKAAEAALKLDIDYINRIRNIYSERKAAAEMLLDEHNIQYFNSAGTFYLWCKAPYGYSNIEFCEELLKEYGIVVTPGSIFDVDDSTHFRISLTRDKNEIINCFKSLKSYK</sequence>
<comment type="cofactor">
    <cofactor evidence="1 4">
        <name>pyridoxal 5'-phosphate</name>
        <dbReference type="ChEBI" id="CHEBI:597326"/>
    </cofactor>
</comment>
<evidence type="ECO:0000259" key="5">
    <source>
        <dbReference type="Pfam" id="PF00155"/>
    </source>
</evidence>
<dbReference type="RefSeq" id="WP_264852078.1">
    <property type="nucleotide sequence ID" value="NZ_BRXR01000001.1"/>
</dbReference>
<dbReference type="Gene3D" id="3.40.640.10">
    <property type="entry name" value="Type I PLP-dependent aspartate aminotransferase-like (Major domain)"/>
    <property type="match status" value="1"/>
</dbReference>
<accession>A0ABQ5NCP1</accession>
<dbReference type="EC" id="2.6.1.-" evidence="4"/>
<dbReference type="GO" id="GO:0008483">
    <property type="term" value="F:transaminase activity"/>
    <property type="evidence" value="ECO:0007669"/>
    <property type="project" value="UniProtKB-KW"/>
</dbReference>
<dbReference type="EMBL" id="BRXR01000001">
    <property type="protein sequence ID" value="GLC32770.1"/>
    <property type="molecule type" value="Genomic_DNA"/>
</dbReference>
<dbReference type="PANTHER" id="PTHR42832">
    <property type="entry name" value="AMINO ACID AMINOTRANSFERASE"/>
    <property type="match status" value="1"/>
</dbReference>
<name>A0ABQ5NCP1_9CLOT</name>
<protein>
    <recommendedName>
        <fullName evidence="4">Aminotransferase</fullName>
        <ecNumber evidence="4">2.6.1.-</ecNumber>
    </recommendedName>
</protein>
<evidence type="ECO:0000313" key="7">
    <source>
        <dbReference type="Proteomes" id="UP001208567"/>
    </source>
</evidence>
<comment type="similarity">
    <text evidence="4">Belongs to the class-I pyridoxal-phosphate-dependent aminotransferase family.</text>
</comment>
<evidence type="ECO:0000313" key="6">
    <source>
        <dbReference type="EMBL" id="GLC32770.1"/>
    </source>
</evidence>
<evidence type="ECO:0000256" key="2">
    <source>
        <dbReference type="ARBA" id="ARBA00022576"/>
    </source>
</evidence>
<keyword evidence="2 4" id="KW-0032">Aminotransferase</keyword>
<dbReference type="Pfam" id="PF00155">
    <property type="entry name" value="Aminotran_1_2"/>
    <property type="match status" value="1"/>
</dbReference>
<dbReference type="Proteomes" id="UP001208567">
    <property type="component" value="Unassembled WGS sequence"/>
</dbReference>